<evidence type="ECO:0000313" key="7">
    <source>
        <dbReference type="EMBL" id="SDI73944.1"/>
    </source>
</evidence>
<dbReference type="STRING" id="555512.SAMN04487993_100991"/>
<feature type="transmembrane region" description="Helical" evidence="5">
    <location>
        <begin position="29"/>
        <end position="54"/>
    </location>
</feature>
<dbReference type="EMBL" id="FNEJ01000009">
    <property type="protein sequence ID" value="SDI73944.1"/>
    <property type="molecule type" value="Genomic_DNA"/>
</dbReference>
<dbReference type="PANTHER" id="PTHR30566">
    <property type="entry name" value="YNAI-RELATED MECHANOSENSITIVE ION CHANNEL"/>
    <property type="match status" value="1"/>
</dbReference>
<dbReference type="InterPro" id="IPR010920">
    <property type="entry name" value="LSM_dom_sf"/>
</dbReference>
<evidence type="ECO:0000259" key="6">
    <source>
        <dbReference type="Pfam" id="PF00924"/>
    </source>
</evidence>
<dbReference type="RefSeq" id="WP_089847208.1">
    <property type="nucleotide sequence ID" value="NZ_FNEJ01000009.1"/>
</dbReference>
<evidence type="ECO:0000256" key="5">
    <source>
        <dbReference type="SAM" id="Phobius"/>
    </source>
</evidence>
<dbReference type="InterPro" id="IPR023408">
    <property type="entry name" value="MscS_beta-dom_sf"/>
</dbReference>
<accession>A0A1G8N176</accession>
<dbReference type="OrthoDB" id="9792218at2"/>
<evidence type="ECO:0000313" key="8">
    <source>
        <dbReference type="Proteomes" id="UP000199093"/>
    </source>
</evidence>
<evidence type="ECO:0000256" key="4">
    <source>
        <dbReference type="ARBA" id="ARBA00023136"/>
    </source>
</evidence>
<keyword evidence="2 5" id="KW-0812">Transmembrane</keyword>
<feature type="transmembrane region" description="Helical" evidence="5">
    <location>
        <begin position="101"/>
        <end position="122"/>
    </location>
</feature>
<dbReference type="Proteomes" id="UP000199093">
    <property type="component" value="Unassembled WGS sequence"/>
</dbReference>
<dbReference type="Pfam" id="PF00924">
    <property type="entry name" value="MS_channel_2nd"/>
    <property type="match status" value="1"/>
</dbReference>
<gene>
    <name evidence="7" type="ORF">SAMN04487993_100991</name>
</gene>
<protein>
    <submittedName>
        <fullName evidence="7">Small-conductance mechanosensitive channel</fullName>
    </submittedName>
</protein>
<dbReference type="PANTHER" id="PTHR30566:SF25">
    <property type="entry name" value="INNER MEMBRANE PROTEIN"/>
    <property type="match status" value="1"/>
</dbReference>
<comment type="subcellular location">
    <subcellularLocation>
        <location evidence="1">Membrane</location>
    </subcellularLocation>
</comment>
<evidence type="ECO:0000256" key="1">
    <source>
        <dbReference type="ARBA" id="ARBA00004370"/>
    </source>
</evidence>
<dbReference type="InterPro" id="IPR006685">
    <property type="entry name" value="MscS_channel_2nd"/>
</dbReference>
<feature type="transmembrane region" description="Helical" evidence="5">
    <location>
        <begin position="152"/>
        <end position="173"/>
    </location>
</feature>
<dbReference type="SUPFAM" id="SSF50182">
    <property type="entry name" value="Sm-like ribonucleoproteins"/>
    <property type="match status" value="1"/>
</dbReference>
<keyword evidence="3 5" id="KW-1133">Transmembrane helix</keyword>
<dbReference type="GO" id="GO:0016020">
    <property type="term" value="C:membrane"/>
    <property type="evidence" value="ECO:0007669"/>
    <property type="project" value="UniProtKB-SubCell"/>
</dbReference>
<dbReference type="AlphaFoldDB" id="A0A1G8N176"/>
<organism evidence="7 8">
    <name type="scientific">Salipiger marinus</name>
    <dbReference type="NCBI Taxonomy" id="555512"/>
    <lineage>
        <taxon>Bacteria</taxon>
        <taxon>Pseudomonadati</taxon>
        <taxon>Pseudomonadota</taxon>
        <taxon>Alphaproteobacteria</taxon>
        <taxon>Rhodobacterales</taxon>
        <taxon>Roseobacteraceae</taxon>
        <taxon>Salipiger</taxon>
    </lineage>
</organism>
<keyword evidence="4 5" id="KW-0472">Membrane</keyword>
<evidence type="ECO:0000256" key="2">
    <source>
        <dbReference type="ARBA" id="ARBA00022692"/>
    </source>
</evidence>
<feature type="transmembrane region" description="Helical" evidence="5">
    <location>
        <begin position="179"/>
        <end position="198"/>
    </location>
</feature>
<proteinExistence type="predicted"/>
<dbReference type="Gene3D" id="1.10.287.1260">
    <property type="match status" value="1"/>
</dbReference>
<dbReference type="Gene3D" id="2.30.30.60">
    <property type="match status" value="1"/>
</dbReference>
<reference evidence="7 8" key="1">
    <citation type="submission" date="2016-10" db="EMBL/GenBank/DDBJ databases">
        <authorList>
            <person name="de Groot N.N."/>
        </authorList>
    </citation>
    <scope>NUCLEOTIDE SEQUENCE [LARGE SCALE GENOMIC DNA]</scope>
    <source>
        <strain evidence="7 8">DSM 26424</strain>
    </source>
</reference>
<keyword evidence="8" id="KW-1185">Reference proteome</keyword>
<dbReference type="GO" id="GO:0008381">
    <property type="term" value="F:mechanosensitive monoatomic ion channel activity"/>
    <property type="evidence" value="ECO:0007669"/>
    <property type="project" value="UniProtKB-ARBA"/>
</dbReference>
<evidence type="ECO:0000256" key="3">
    <source>
        <dbReference type="ARBA" id="ARBA00022989"/>
    </source>
</evidence>
<sequence>MEQELQQLGAQVEALSEQVETVLPVLPAWVMPLAVLAAFFLVGVMAFRAVFWFLTRMVRSRDLFWRSLVSRTRRPLRMGLVVAALALGVAVAPLGAAEADLARHGLLIAFIILVAWVLHTALQIWTTVHLRKFTLDAEDNFLARKHVTQSRILVRLAGWIITIICVSAILMTFDGVRQWGVSLLASAGAAGIVVGFAFQPVLKNLIAGIQLAVTQPIRIDDAVIVEGEWGQVEEITGTYVVIKIWDWRRLIVPLGYFIEQPFQNWTRETSSLIGVVLLYLDHATDIDRLRAEAQQVVERSALWDGKVFAVQVTDFRERVMEVRILASARNAARTYDLRCEIREKIIGFVQREMPHALPRTRETVSVDGPDRRLPPEIEVVGGGAPD</sequence>
<feature type="transmembrane region" description="Helical" evidence="5">
    <location>
        <begin position="75"/>
        <end position="95"/>
    </location>
</feature>
<name>A0A1G8N176_9RHOB</name>
<feature type="domain" description="Mechanosensitive ion channel MscS" evidence="6">
    <location>
        <begin position="201"/>
        <end position="267"/>
    </location>
</feature>